<proteinExistence type="predicted"/>
<sequence>MSRPCPFICDSQAPAGIPALRDLAVHVLTAVGSGFPHLLGWPVPPSATSPPGSPRDLQVGNSGRRGEAASPATASETGSLGPESWLSAGARAWPMVSAERISPGQTVEAAADRARVPVCRAPPGRAGLTHPTPRLCRHNLALLASCQEPAVALGQGSGKLRPGNGHGLLSTQGVMFSSDTCSWDGACVSYREPLAGWAVWVRSELCPPPPRGPGAAGREPAGAGRVSTRLRASHTIRVGPTSTTQLATVPTPPVSYRHTRVLTPGPDDTQAPRRRPDPRLGARRLKARSLGESRMPARWSRALLQADTGPRFPTFPFLSTREGVAAGVGGGTAGLGRGGSEGRPASRDPQPQRQAEMRTPRPGGAATVRGHAESLDRGNRE</sequence>
<name>A0ACB0EID6_RANTA</name>
<gene>
    <name evidence="1" type="ORF">MRATA1EN3_LOCUS11462</name>
</gene>
<accession>A0ACB0EID6</accession>
<reference evidence="1" key="1">
    <citation type="submission" date="2023-05" db="EMBL/GenBank/DDBJ databases">
        <authorList>
            <consortium name="ELIXIR-Norway"/>
        </authorList>
    </citation>
    <scope>NUCLEOTIDE SEQUENCE</scope>
</reference>
<evidence type="ECO:0000313" key="1">
    <source>
        <dbReference type="EMBL" id="CAI9700249.1"/>
    </source>
</evidence>
<organism evidence="1 2">
    <name type="scientific">Rangifer tarandus platyrhynchus</name>
    <name type="common">Svalbard reindeer</name>
    <dbReference type="NCBI Taxonomy" id="3082113"/>
    <lineage>
        <taxon>Eukaryota</taxon>
        <taxon>Metazoa</taxon>
        <taxon>Chordata</taxon>
        <taxon>Craniata</taxon>
        <taxon>Vertebrata</taxon>
        <taxon>Euteleostomi</taxon>
        <taxon>Mammalia</taxon>
        <taxon>Eutheria</taxon>
        <taxon>Laurasiatheria</taxon>
        <taxon>Artiodactyla</taxon>
        <taxon>Ruminantia</taxon>
        <taxon>Pecora</taxon>
        <taxon>Cervidae</taxon>
        <taxon>Odocoileinae</taxon>
        <taxon>Rangifer</taxon>
    </lineage>
</organism>
<protein>
    <submittedName>
        <fullName evidence="1">Uncharacterized protein</fullName>
    </submittedName>
</protein>
<dbReference type="Proteomes" id="UP001162501">
    <property type="component" value="Chromosome 20"/>
</dbReference>
<dbReference type="EMBL" id="OX596104">
    <property type="protein sequence ID" value="CAI9700249.1"/>
    <property type="molecule type" value="Genomic_DNA"/>
</dbReference>
<evidence type="ECO:0000313" key="2">
    <source>
        <dbReference type="Proteomes" id="UP001162501"/>
    </source>
</evidence>